<accession>A0A8A0RKF6</accession>
<organism evidence="1 2">
    <name type="scientific">Koleobacter methoxysyntrophicus</name>
    <dbReference type="NCBI Taxonomy" id="2751313"/>
    <lineage>
        <taxon>Bacteria</taxon>
        <taxon>Bacillati</taxon>
        <taxon>Bacillota</taxon>
        <taxon>Clostridia</taxon>
        <taxon>Koleobacterales</taxon>
        <taxon>Koleobacteraceae</taxon>
        <taxon>Koleobacter</taxon>
    </lineage>
</organism>
<dbReference type="AlphaFoldDB" id="A0A8A0RKF6"/>
<proteinExistence type="predicted"/>
<dbReference type="EMBL" id="CP059066">
    <property type="protein sequence ID" value="QSQ07726.1"/>
    <property type="molecule type" value="Genomic_DNA"/>
</dbReference>
<keyword evidence="2" id="KW-1185">Reference proteome</keyword>
<reference evidence="1" key="1">
    <citation type="submission" date="2020-07" db="EMBL/GenBank/DDBJ databases">
        <title>Koleobacter methoxysyntrophicus gen. nov., sp. nov., a novel anaerobic bacterium isolated from deep subsurface oil field and proposal of Koleobacterales ord. nov. in the phylum Firmicutes.</title>
        <authorList>
            <person name="Sakamoto S."/>
            <person name="Tamaki H."/>
        </authorList>
    </citation>
    <scope>NUCLEOTIDE SEQUENCE</scope>
    <source>
        <strain evidence="1">NRmbB1</strain>
    </source>
</reference>
<name>A0A8A0RKF6_9FIRM</name>
<dbReference type="Proteomes" id="UP000662904">
    <property type="component" value="Chromosome"/>
</dbReference>
<dbReference type="KEGG" id="kme:H0A61_00042"/>
<sequence>MPPTKYGLLTNPIRLEPENINWLSRYQVILEKNMLWDEEKLCSEIIKELSHSNYIAVVVNTIKDCVIVYSLLKVKLKGRNFPFDRYRKLL</sequence>
<protein>
    <submittedName>
        <fullName evidence="1">Uncharacterized protein</fullName>
    </submittedName>
</protein>
<evidence type="ECO:0000313" key="1">
    <source>
        <dbReference type="EMBL" id="QSQ07726.1"/>
    </source>
</evidence>
<evidence type="ECO:0000313" key="2">
    <source>
        <dbReference type="Proteomes" id="UP000662904"/>
    </source>
</evidence>
<gene>
    <name evidence="1" type="ORF">H0A61_00042</name>
</gene>